<feature type="chain" id="PRO_5038756183" evidence="5">
    <location>
        <begin position="23"/>
        <end position="353"/>
    </location>
</feature>
<dbReference type="EMBL" id="DXEZ01000156">
    <property type="protein sequence ID" value="HIX54497.1"/>
    <property type="molecule type" value="Genomic_DNA"/>
</dbReference>
<comment type="subcellular location">
    <subcellularLocation>
        <location evidence="1">Cell envelope</location>
    </subcellularLocation>
</comment>
<dbReference type="PROSITE" id="PS51352">
    <property type="entry name" value="THIOREDOXIN_2"/>
    <property type="match status" value="1"/>
</dbReference>
<dbReference type="InterPro" id="IPR036249">
    <property type="entry name" value="Thioredoxin-like_sf"/>
</dbReference>
<feature type="signal peptide" evidence="5">
    <location>
        <begin position="1"/>
        <end position="22"/>
    </location>
</feature>
<feature type="non-terminal residue" evidence="7">
    <location>
        <position position="353"/>
    </location>
</feature>
<dbReference type="GO" id="GO:0017004">
    <property type="term" value="P:cytochrome complex assembly"/>
    <property type="evidence" value="ECO:0007669"/>
    <property type="project" value="UniProtKB-KW"/>
</dbReference>
<dbReference type="CDD" id="cd02966">
    <property type="entry name" value="TlpA_like_family"/>
    <property type="match status" value="1"/>
</dbReference>
<gene>
    <name evidence="7" type="ORF">H9853_05675</name>
</gene>
<dbReference type="Gene3D" id="3.40.30.10">
    <property type="entry name" value="Glutaredoxin"/>
    <property type="match status" value="1"/>
</dbReference>
<evidence type="ECO:0000256" key="1">
    <source>
        <dbReference type="ARBA" id="ARBA00004196"/>
    </source>
</evidence>
<evidence type="ECO:0000313" key="7">
    <source>
        <dbReference type="EMBL" id="HIX54497.1"/>
    </source>
</evidence>
<reference evidence="7" key="1">
    <citation type="journal article" date="2021" name="PeerJ">
        <title>Extensive microbial diversity within the chicken gut microbiome revealed by metagenomics and culture.</title>
        <authorList>
            <person name="Gilroy R."/>
            <person name="Ravi A."/>
            <person name="Getino M."/>
            <person name="Pursley I."/>
            <person name="Horton D.L."/>
            <person name="Alikhan N.F."/>
            <person name="Baker D."/>
            <person name="Gharbi K."/>
            <person name="Hall N."/>
            <person name="Watson M."/>
            <person name="Adriaenssens E.M."/>
            <person name="Foster-Nyarko E."/>
            <person name="Jarju S."/>
            <person name="Secka A."/>
            <person name="Antonio M."/>
            <person name="Oren A."/>
            <person name="Chaudhuri R.R."/>
            <person name="La Ragione R."/>
            <person name="Hildebrand F."/>
            <person name="Pallen M.J."/>
        </authorList>
    </citation>
    <scope>NUCLEOTIDE SEQUENCE</scope>
    <source>
        <strain evidence="7">1719</strain>
    </source>
</reference>
<comment type="caution">
    <text evidence="7">The sequence shown here is derived from an EMBL/GenBank/DDBJ whole genome shotgun (WGS) entry which is preliminary data.</text>
</comment>
<dbReference type="InterPro" id="IPR025380">
    <property type="entry name" value="DUF4369"/>
</dbReference>
<dbReference type="PROSITE" id="PS51257">
    <property type="entry name" value="PROKAR_LIPOPROTEIN"/>
    <property type="match status" value="1"/>
</dbReference>
<dbReference type="Pfam" id="PF14289">
    <property type="entry name" value="DUF4369"/>
    <property type="match status" value="1"/>
</dbReference>
<organism evidence="7 8">
    <name type="scientific">Candidatus Sphingobacterium stercoripullorum</name>
    <dbReference type="NCBI Taxonomy" id="2838759"/>
    <lineage>
        <taxon>Bacteria</taxon>
        <taxon>Pseudomonadati</taxon>
        <taxon>Bacteroidota</taxon>
        <taxon>Sphingobacteriia</taxon>
        <taxon>Sphingobacteriales</taxon>
        <taxon>Sphingobacteriaceae</taxon>
        <taxon>Sphingobacterium</taxon>
    </lineage>
</organism>
<keyword evidence="5" id="KW-0732">Signal</keyword>
<evidence type="ECO:0000256" key="3">
    <source>
        <dbReference type="ARBA" id="ARBA00023157"/>
    </source>
</evidence>
<evidence type="ECO:0000256" key="4">
    <source>
        <dbReference type="ARBA" id="ARBA00023284"/>
    </source>
</evidence>
<reference evidence="7" key="2">
    <citation type="submission" date="2021-04" db="EMBL/GenBank/DDBJ databases">
        <authorList>
            <person name="Gilroy R."/>
        </authorList>
    </citation>
    <scope>NUCLEOTIDE SEQUENCE</scope>
    <source>
        <strain evidence="7">1719</strain>
    </source>
</reference>
<evidence type="ECO:0000256" key="2">
    <source>
        <dbReference type="ARBA" id="ARBA00022748"/>
    </source>
</evidence>
<dbReference type="PANTHER" id="PTHR42852">
    <property type="entry name" value="THIOL:DISULFIDE INTERCHANGE PROTEIN DSBE"/>
    <property type="match status" value="1"/>
</dbReference>
<evidence type="ECO:0000256" key="5">
    <source>
        <dbReference type="SAM" id="SignalP"/>
    </source>
</evidence>
<dbReference type="PANTHER" id="PTHR42852:SF6">
    <property type="entry name" value="THIOL:DISULFIDE INTERCHANGE PROTEIN DSBE"/>
    <property type="match status" value="1"/>
</dbReference>
<keyword evidence="2" id="KW-0201">Cytochrome c-type biogenesis</keyword>
<keyword evidence="4" id="KW-0676">Redox-active center</keyword>
<proteinExistence type="predicted"/>
<evidence type="ECO:0000313" key="8">
    <source>
        <dbReference type="Proteomes" id="UP000824156"/>
    </source>
</evidence>
<dbReference type="InterPro" id="IPR013766">
    <property type="entry name" value="Thioredoxin_domain"/>
</dbReference>
<sequence length="353" mass="39708">MKLSRLLFTALLSLGCLQFSYAQITVTVKGKVKGDTEGHNMLYIGNQLSTDSTTIENGKYELTFTEDKPGFRAISLNYDRAKMRMYVPLVLFFDQSGTINVDFDIEKGLSSANISGLESASTHYNFRKASAGFFPEVRAKVIDRFGESAYDDKNDHYKDAIFYQKELLATKIDQLISSMLKPDALVTANIILSQADALGGEYLEKHYNMLTPEVQQSEEGRKIKAKIEGAKNAHIGAVVKGFTLPNEKGEAVDFDDYRGKYVMVDFWASWCSPCRASFPRVREVYSQLQGAGKDFEIVNISIDQNKEAWEKAVEQEGNPWPQLYDDAHISYSQFDVKAIPTIYLIDPEGKIVL</sequence>
<accession>A0A9D1W9Z7</accession>
<feature type="domain" description="Thioredoxin" evidence="6">
    <location>
        <begin position="233"/>
        <end position="353"/>
    </location>
</feature>
<dbReference type="Pfam" id="PF00578">
    <property type="entry name" value="AhpC-TSA"/>
    <property type="match status" value="1"/>
</dbReference>
<dbReference type="GO" id="GO:0030313">
    <property type="term" value="C:cell envelope"/>
    <property type="evidence" value="ECO:0007669"/>
    <property type="project" value="UniProtKB-SubCell"/>
</dbReference>
<dbReference type="Proteomes" id="UP000824156">
    <property type="component" value="Unassembled WGS sequence"/>
</dbReference>
<name>A0A9D1W9Z7_9SPHI</name>
<dbReference type="SUPFAM" id="SSF52833">
    <property type="entry name" value="Thioredoxin-like"/>
    <property type="match status" value="1"/>
</dbReference>
<protein>
    <submittedName>
        <fullName evidence="7">AhpC/TSA family protein</fullName>
    </submittedName>
</protein>
<keyword evidence="3" id="KW-1015">Disulfide bond</keyword>
<dbReference type="InterPro" id="IPR000866">
    <property type="entry name" value="AhpC/TSA"/>
</dbReference>
<dbReference type="AlphaFoldDB" id="A0A9D1W9Z7"/>
<evidence type="ECO:0000259" key="6">
    <source>
        <dbReference type="PROSITE" id="PS51352"/>
    </source>
</evidence>
<dbReference type="InterPro" id="IPR050553">
    <property type="entry name" value="Thioredoxin_ResA/DsbE_sf"/>
</dbReference>